<evidence type="ECO:0000313" key="1">
    <source>
        <dbReference type="EMBL" id="QMV84240.1"/>
    </source>
</evidence>
<dbReference type="RefSeq" id="WP_182385049.1">
    <property type="nucleotide sequence ID" value="NZ_CP059833.1"/>
</dbReference>
<reference evidence="1 2" key="1">
    <citation type="submission" date="2020-07" db="EMBL/GenBank/DDBJ databases">
        <title>non toxigenic Corynebacterium sp. nov from a clinical source.</title>
        <authorList>
            <person name="Bernier A.-M."/>
            <person name="Bernard K."/>
        </authorList>
    </citation>
    <scope>NUCLEOTIDE SEQUENCE [LARGE SCALE GENOMIC DNA]</scope>
    <source>
        <strain evidence="2">NML 93-0612</strain>
    </source>
</reference>
<dbReference type="SUPFAM" id="SSF109854">
    <property type="entry name" value="DinB/YfiT-like putative metalloenzymes"/>
    <property type="match status" value="1"/>
</dbReference>
<keyword evidence="2" id="KW-1185">Reference proteome</keyword>
<evidence type="ECO:0000313" key="2">
    <source>
        <dbReference type="Proteomes" id="UP000515570"/>
    </source>
</evidence>
<accession>A0A7G5FC99</accession>
<dbReference type="Pfam" id="PF04978">
    <property type="entry name" value="MST"/>
    <property type="match status" value="1"/>
</dbReference>
<proteinExistence type="predicted"/>
<gene>
    <name evidence="1" type="ORF">HW450_07575</name>
</gene>
<dbReference type="EMBL" id="CP059833">
    <property type="protein sequence ID" value="QMV84240.1"/>
    <property type="molecule type" value="Genomic_DNA"/>
</dbReference>
<name>A0A7G5FC99_9CORY</name>
<dbReference type="InterPro" id="IPR034660">
    <property type="entry name" value="DinB/YfiT-like"/>
</dbReference>
<protein>
    <submittedName>
        <fullName evidence="1">DUF664 domain-containing protein</fullName>
    </submittedName>
</protein>
<dbReference type="Proteomes" id="UP000515570">
    <property type="component" value="Chromosome"/>
</dbReference>
<sequence>MPFLTPQADGELDVLKTYILQQFAQIRSTAHGLTNDQAHSTPTASSLNISGLLLHTAQVGLFWTSAVLAAPNRLPLDSAEAEDRSTETLSADGRLLSDILEHFDQSVQEIKHKLESITDLNVLVPTPESPWIPENITHWEARWCLQHVIAELARHAGHADIIRETIDGKGSYELNALADASS</sequence>
<dbReference type="AlphaFoldDB" id="A0A7G5FC99"/>
<dbReference type="Gene3D" id="1.20.120.450">
    <property type="entry name" value="dinb family like domain"/>
    <property type="match status" value="1"/>
</dbReference>
<dbReference type="InterPro" id="IPR007061">
    <property type="entry name" value="MST-like"/>
</dbReference>
<organism evidence="1 2">
    <name type="scientific">Corynebacterium hindlerae</name>
    <dbReference type="NCBI Taxonomy" id="699041"/>
    <lineage>
        <taxon>Bacteria</taxon>
        <taxon>Bacillati</taxon>
        <taxon>Actinomycetota</taxon>
        <taxon>Actinomycetes</taxon>
        <taxon>Mycobacteriales</taxon>
        <taxon>Corynebacteriaceae</taxon>
        <taxon>Corynebacterium</taxon>
    </lineage>
</organism>